<dbReference type="InterPro" id="IPR013783">
    <property type="entry name" value="Ig-like_fold"/>
</dbReference>
<dbReference type="RefSeq" id="XP_026108579.1">
    <property type="nucleotide sequence ID" value="XM_026252794.1"/>
</dbReference>
<dbReference type="InterPro" id="IPR013106">
    <property type="entry name" value="Ig_V-set"/>
</dbReference>
<gene>
    <name evidence="3" type="primary">LOC113080631</name>
</gene>
<dbReference type="KEGG" id="caua:113080631"/>
<dbReference type="Proteomes" id="UP000515129">
    <property type="component" value="Unplaced"/>
</dbReference>
<dbReference type="Pfam" id="PF07686">
    <property type="entry name" value="V-set"/>
    <property type="match status" value="2"/>
</dbReference>
<name>A0A6P6NJD7_CARAU</name>
<organism evidence="2 3">
    <name type="scientific">Carassius auratus</name>
    <name type="common">Goldfish</name>
    <dbReference type="NCBI Taxonomy" id="7957"/>
    <lineage>
        <taxon>Eukaryota</taxon>
        <taxon>Metazoa</taxon>
        <taxon>Chordata</taxon>
        <taxon>Craniata</taxon>
        <taxon>Vertebrata</taxon>
        <taxon>Euteleostomi</taxon>
        <taxon>Actinopterygii</taxon>
        <taxon>Neopterygii</taxon>
        <taxon>Teleostei</taxon>
        <taxon>Ostariophysi</taxon>
        <taxon>Cypriniformes</taxon>
        <taxon>Cyprinidae</taxon>
        <taxon>Cyprininae</taxon>
        <taxon>Carassius</taxon>
    </lineage>
</organism>
<dbReference type="Gene3D" id="2.60.40.10">
    <property type="entry name" value="Immunoglobulins"/>
    <property type="match status" value="2"/>
</dbReference>
<feature type="domain" description="Immunoglobulin" evidence="1">
    <location>
        <begin position="19"/>
        <end position="117"/>
    </location>
</feature>
<accession>A0A6P6NJD7</accession>
<dbReference type="AlphaFoldDB" id="A0A6P6NJD7"/>
<proteinExistence type="predicted"/>
<evidence type="ECO:0000313" key="2">
    <source>
        <dbReference type="Proteomes" id="UP000515129"/>
    </source>
</evidence>
<evidence type="ECO:0000313" key="3">
    <source>
        <dbReference type="RefSeq" id="XP_026108579.1"/>
    </source>
</evidence>
<dbReference type="PANTHER" id="PTHR21063:SF4">
    <property type="entry name" value="CD48 ANTIGEN-RELATED"/>
    <property type="match status" value="1"/>
</dbReference>
<sequence>MSFYEVFFDARIKGAFAVDSDVSVMEGDTVTLHTGVQMNQQDIMIWYFGEDRLAIINEDKQKICEDVECKERFRDRLKLDNQTGSLTIMNITITDSGLYKLKNTTLNTDNIFSVTVDGVSAAERDEIKRKSVKEGESVTLDTHVIKNLTDVMRWYFNDSLIAEITGDQREICSDVQCKERYRDRLKVNQTGSLIITNTRITDSGEYTLQIISSRFSIMRSFTLTVSGEYHLVIQCMFPFYFRIQFNIFRVHYIFRSTK</sequence>
<dbReference type="GeneID" id="113080631"/>
<dbReference type="PANTHER" id="PTHR21063">
    <property type="entry name" value="LFA-3"/>
    <property type="match status" value="1"/>
</dbReference>
<dbReference type="InterPro" id="IPR036179">
    <property type="entry name" value="Ig-like_dom_sf"/>
</dbReference>
<dbReference type="OrthoDB" id="8923679at2759"/>
<evidence type="ECO:0000259" key="1">
    <source>
        <dbReference type="SMART" id="SM00409"/>
    </source>
</evidence>
<feature type="domain" description="Immunoglobulin" evidence="1">
    <location>
        <begin position="127"/>
        <end position="226"/>
    </location>
</feature>
<dbReference type="InterPro" id="IPR003599">
    <property type="entry name" value="Ig_sub"/>
</dbReference>
<dbReference type="SUPFAM" id="SSF48726">
    <property type="entry name" value="Immunoglobulin"/>
    <property type="match status" value="2"/>
</dbReference>
<protein>
    <submittedName>
        <fullName evidence="3">Uncharacterized protein LOC113080631</fullName>
    </submittedName>
</protein>
<dbReference type="SMART" id="SM00409">
    <property type="entry name" value="IG"/>
    <property type="match status" value="2"/>
</dbReference>
<reference evidence="3" key="1">
    <citation type="submission" date="2025-08" db="UniProtKB">
        <authorList>
            <consortium name="RefSeq"/>
        </authorList>
    </citation>
    <scope>IDENTIFICATION</scope>
    <source>
        <strain evidence="3">Wakin</strain>
        <tissue evidence="3">Muscle</tissue>
    </source>
</reference>
<keyword evidence="2" id="KW-1185">Reference proteome</keyword>